<dbReference type="SUPFAM" id="SSF53756">
    <property type="entry name" value="UDP-Glycosyltransferase/glycogen phosphorylase"/>
    <property type="match status" value="1"/>
</dbReference>
<dbReference type="Gene3D" id="3.40.50.2000">
    <property type="entry name" value="Glycogen Phosphorylase B"/>
    <property type="match status" value="2"/>
</dbReference>
<evidence type="ECO:0000313" key="2">
    <source>
        <dbReference type="EMBL" id="EFU74841.1"/>
    </source>
</evidence>
<comment type="caution">
    <text evidence="2">The sequence shown here is derived from an EMBL/GenBank/DDBJ whole genome shotgun (WGS) entry which is preliminary data.</text>
</comment>
<protein>
    <submittedName>
        <fullName evidence="2">Putative lipopolysaccharide 1,6-galactosyltransferase</fullName>
    </submittedName>
</protein>
<dbReference type="Proteomes" id="UP000010296">
    <property type="component" value="Unassembled WGS sequence"/>
</dbReference>
<evidence type="ECO:0000259" key="1">
    <source>
        <dbReference type="Pfam" id="PF00534"/>
    </source>
</evidence>
<feature type="domain" description="Glycosyl transferase family 1" evidence="1">
    <location>
        <begin position="49"/>
        <end position="188"/>
    </location>
</feature>
<dbReference type="PANTHER" id="PTHR12526">
    <property type="entry name" value="GLYCOSYLTRANSFERASE"/>
    <property type="match status" value="1"/>
</dbReference>
<name>E6LD60_ENTI1</name>
<gene>
    <name evidence="2" type="primary">waaB</name>
    <name evidence="2" type="ORF">HMPREF9088_0300</name>
</gene>
<dbReference type="GO" id="GO:0016757">
    <property type="term" value="F:glycosyltransferase activity"/>
    <property type="evidence" value="ECO:0007669"/>
    <property type="project" value="UniProtKB-KW"/>
</dbReference>
<organism evidence="2 3">
    <name type="scientific">Enterococcus italicus (strain DSM 15952 / CCUG 50447 / LMG 22039 / TP 1.5)</name>
    <dbReference type="NCBI Taxonomy" id="888064"/>
    <lineage>
        <taxon>Bacteria</taxon>
        <taxon>Bacillati</taxon>
        <taxon>Bacillota</taxon>
        <taxon>Bacilli</taxon>
        <taxon>Lactobacillales</taxon>
        <taxon>Enterococcaceae</taxon>
        <taxon>Enterococcus</taxon>
    </lineage>
</organism>
<dbReference type="InterPro" id="IPR001296">
    <property type="entry name" value="Glyco_trans_1"/>
</dbReference>
<dbReference type="STRING" id="888064.HMPREF9088_0300"/>
<proteinExistence type="predicted"/>
<keyword evidence="2" id="KW-0808">Transferase</keyword>
<evidence type="ECO:0000313" key="3">
    <source>
        <dbReference type="Proteomes" id="UP000010296"/>
    </source>
</evidence>
<dbReference type="eggNOG" id="COG0438">
    <property type="taxonomic scope" value="Bacteria"/>
</dbReference>
<dbReference type="Pfam" id="PF00534">
    <property type="entry name" value="Glycos_transf_1"/>
    <property type="match status" value="1"/>
</dbReference>
<sequence length="220" mass="25327">MKFADEHLVISNGIKQQLIDMNIPKERIHVIFNSVKHTEYSIESSRDTFLNLLYVGRITFEGQKNLKLGIDALSKVEIPWKLTVIGSGKDERKIKEYIQAKNLPDNSINWLGWSDNPWLDVKKMDALLLTSNYEGFPMVLLEALSRGLPCISANCETGPSDIIKNQVNGYLFEMNNSEDLKQKLEIFYPKKANFDRNVVKKSISTYYEENYESKLIELLS</sequence>
<reference evidence="2 3" key="1">
    <citation type="submission" date="2010-12" db="EMBL/GenBank/DDBJ databases">
        <authorList>
            <person name="Muzny D."/>
            <person name="Qin X."/>
            <person name="Deng J."/>
            <person name="Jiang H."/>
            <person name="Liu Y."/>
            <person name="Qu J."/>
            <person name="Song X.-Z."/>
            <person name="Zhang L."/>
            <person name="Thornton R."/>
            <person name="Coyle M."/>
            <person name="Francisco L."/>
            <person name="Jackson L."/>
            <person name="Javaid M."/>
            <person name="Korchina V."/>
            <person name="Kovar C."/>
            <person name="Mata R."/>
            <person name="Mathew T."/>
            <person name="Ngo R."/>
            <person name="Nguyen L."/>
            <person name="Nguyen N."/>
            <person name="Okwuonu G."/>
            <person name="Ongeri F."/>
            <person name="Pham C."/>
            <person name="Simmons D."/>
            <person name="Wilczek-Boney K."/>
            <person name="Hale W."/>
            <person name="Jakkamsetti A."/>
            <person name="Pham P."/>
            <person name="Ruth R."/>
            <person name="San Lucas F."/>
            <person name="Warren J."/>
            <person name="Zhang J."/>
            <person name="Zhao Z."/>
            <person name="Zhou C."/>
            <person name="Zhu D."/>
            <person name="Lee S."/>
            <person name="Bess C."/>
            <person name="Blankenburg K."/>
            <person name="Forbes L."/>
            <person name="Fu Q."/>
            <person name="Gubbala S."/>
            <person name="Hirani K."/>
            <person name="Jayaseelan J.C."/>
            <person name="Lara F."/>
            <person name="Munidasa M."/>
            <person name="Palculict T."/>
            <person name="Patil S."/>
            <person name="Pu L.-L."/>
            <person name="Saada N."/>
            <person name="Tang L."/>
            <person name="Weissenberger G."/>
            <person name="Zhu Y."/>
            <person name="Hemphill L."/>
            <person name="Shang Y."/>
            <person name="Youmans B."/>
            <person name="Ayvaz T."/>
            <person name="Ross M."/>
            <person name="Santibanez J."/>
            <person name="Aqrawi P."/>
            <person name="Gross S."/>
            <person name="Joshi V."/>
            <person name="Fowler G."/>
            <person name="Nazareth L."/>
            <person name="Reid J."/>
            <person name="Worley K."/>
            <person name="Petrosino J."/>
            <person name="Highlander S."/>
            <person name="Gibbs R."/>
        </authorList>
    </citation>
    <scope>NUCLEOTIDE SEQUENCE [LARGE SCALE GENOMIC DNA]</scope>
    <source>
        <strain evidence="3">DSM 15952 / CCUG 50447 / LMG 22039 / TP 1.5</strain>
    </source>
</reference>
<dbReference type="AlphaFoldDB" id="E6LD60"/>
<keyword evidence="2" id="KW-0328">Glycosyltransferase</keyword>
<accession>E6LD60</accession>
<dbReference type="HOGENOM" id="CLU_109290_0_0_9"/>
<keyword evidence="3" id="KW-1185">Reference proteome</keyword>
<dbReference type="PANTHER" id="PTHR12526:SF630">
    <property type="entry name" value="GLYCOSYLTRANSFERASE"/>
    <property type="match status" value="1"/>
</dbReference>
<dbReference type="EMBL" id="AEPV01000011">
    <property type="protein sequence ID" value="EFU74841.1"/>
    <property type="molecule type" value="Genomic_DNA"/>
</dbReference>